<evidence type="ECO:0000313" key="3">
    <source>
        <dbReference type="Proteomes" id="UP000033881"/>
    </source>
</evidence>
<organism evidence="2 3">
    <name type="scientific">Candidatus Woesebacteria bacterium GW2011_GWB1_39_12</name>
    <dbReference type="NCBI Taxonomy" id="1618574"/>
    <lineage>
        <taxon>Bacteria</taxon>
        <taxon>Candidatus Woeseibacteriota</taxon>
    </lineage>
</organism>
<name>A0A0G0M831_9BACT</name>
<reference evidence="2 3" key="1">
    <citation type="journal article" date="2015" name="Nature">
        <title>rRNA introns, odd ribosomes, and small enigmatic genomes across a large radiation of phyla.</title>
        <authorList>
            <person name="Brown C.T."/>
            <person name="Hug L.A."/>
            <person name="Thomas B.C."/>
            <person name="Sharon I."/>
            <person name="Castelle C.J."/>
            <person name="Singh A."/>
            <person name="Wilkins M.J."/>
            <person name="Williams K.H."/>
            <person name="Banfield J.F."/>
        </authorList>
    </citation>
    <scope>NUCLEOTIDE SEQUENCE [LARGE SCALE GENOMIC DNA]</scope>
</reference>
<dbReference type="EMBL" id="LBWB01000014">
    <property type="protein sequence ID" value="KKR00289.1"/>
    <property type="molecule type" value="Genomic_DNA"/>
</dbReference>
<dbReference type="STRING" id="1618574.UT24_C0014G0029"/>
<proteinExistence type="predicted"/>
<feature type="region of interest" description="Disordered" evidence="1">
    <location>
        <begin position="55"/>
        <end position="77"/>
    </location>
</feature>
<comment type="caution">
    <text evidence="2">The sequence shown here is derived from an EMBL/GenBank/DDBJ whole genome shotgun (WGS) entry which is preliminary data.</text>
</comment>
<evidence type="ECO:0000313" key="2">
    <source>
        <dbReference type="EMBL" id="KKR00289.1"/>
    </source>
</evidence>
<gene>
    <name evidence="2" type="ORF">UT24_C0014G0029</name>
</gene>
<dbReference type="Proteomes" id="UP000033881">
    <property type="component" value="Unassembled WGS sequence"/>
</dbReference>
<protein>
    <submittedName>
        <fullName evidence="2">Uncharacterized protein</fullName>
    </submittedName>
</protein>
<dbReference type="AlphaFoldDB" id="A0A0G0M831"/>
<sequence>MENPRYPRTLTDSVVEEEIPKGGTFRIVRDQHSHTQGAGGVDVVSRVSGGVEHNTIVPRTDSIPPTEGAEMTIWRRR</sequence>
<evidence type="ECO:0000256" key="1">
    <source>
        <dbReference type="SAM" id="MobiDB-lite"/>
    </source>
</evidence>
<accession>A0A0G0M831</accession>